<dbReference type="AlphaFoldDB" id="A0A6B0U7B9"/>
<protein>
    <submittedName>
        <fullName evidence="2">Putative secreted protein</fullName>
    </submittedName>
</protein>
<organism evidence="2">
    <name type="scientific">Ixodes ricinus</name>
    <name type="common">Common tick</name>
    <name type="synonym">Acarus ricinus</name>
    <dbReference type="NCBI Taxonomy" id="34613"/>
    <lineage>
        <taxon>Eukaryota</taxon>
        <taxon>Metazoa</taxon>
        <taxon>Ecdysozoa</taxon>
        <taxon>Arthropoda</taxon>
        <taxon>Chelicerata</taxon>
        <taxon>Arachnida</taxon>
        <taxon>Acari</taxon>
        <taxon>Parasitiformes</taxon>
        <taxon>Ixodida</taxon>
        <taxon>Ixodoidea</taxon>
        <taxon>Ixodidae</taxon>
        <taxon>Ixodinae</taxon>
        <taxon>Ixodes</taxon>
    </lineage>
</organism>
<feature type="chain" id="PRO_5025593398" evidence="1">
    <location>
        <begin position="28"/>
        <end position="90"/>
    </location>
</feature>
<feature type="signal peptide" evidence="1">
    <location>
        <begin position="1"/>
        <end position="27"/>
    </location>
</feature>
<sequence>MTQPALSMGKFFLTGATLVRFLACVDSFVNHQRMRSGKRLLANLATKRFHPHVSPHVSPVDTTFSKLSLADRAAERLLSCVCPFVLDDMM</sequence>
<dbReference type="EMBL" id="GIFC01004208">
    <property type="protein sequence ID" value="MXU86291.1"/>
    <property type="molecule type" value="Transcribed_RNA"/>
</dbReference>
<evidence type="ECO:0000256" key="1">
    <source>
        <dbReference type="SAM" id="SignalP"/>
    </source>
</evidence>
<proteinExistence type="predicted"/>
<keyword evidence="1" id="KW-0732">Signal</keyword>
<accession>A0A6B0U7B9</accession>
<reference evidence="2" key="1">
    <citation type="submission" date="2019-12" db="EMBL/GenBank/DDBJ databases">
        <title>An insight into the sialome of adult female Ixodes ricinus ticks feeding for 6 days.</title>
        <authorList>
            <person name="Perner J."/>
            <person name="Ribeiro J.M.C."/>
        </authorList>
    </citation>
    <scope>NUCLEOTIDE SEQUENCE</scope>
    <source>
        <strain evidence="2">Semi-engorged</strain>
        <tissue evidence="2">Salivary glands</tissue>
    </source>
</reference>
<name>A0A6B0U7B9_IXORI</name>
<evidence type="ECO:0000313" key="2">
    <source>
        <dbReference type="EMBL" id="MXU86291.1"/>
    </source>
</evidence>